<feature type="signal peptide" evidence="1">
    <location>
        <begin position="1"/>
        <end position="21"/>
    </location>
</feature>
<sequence length="142" mass="16030">MRNNAMVITLAMVCFSTSAFAETVSVDDNRFHRPTNGYTNVVVDTNYEQRYPLRTVISFEFPREVINVGQALNYILENSGYKLIKLNDTELETLKLYSLPIPLIHRQFYSASILQVATALVGNAFDVNVNHVSREITVLPSA</sequence>
<dbReference type="InterPro" id="IPR022260">
    <property type="entry name" value="Integr_conj_element_PilL"/>
</dbReference>
<feature type="chain" id="PRO_5045607420" description="Pili assembly chaperone" evidence="1">
    <location>
        <begin position="22"/>
        <end position="142"/>
    </location>
</feature>
<reference evidence="2" key="1">
    <citation type="submission" date="2024-05" db="EMBL/GenBank/DDBJ databases">
        <title>Genome Sequences of Four Agar- Degrading Marine Bacteria.</title>
        <authorList>
            <person name="Phillips E.K."/>
            <person name="Shaffer J.C."/>
            <person name="Henson M.W."/>
            <person name="Temperton B."/>
            <person name="Thrash C.J."/>
            <person name="Martin M.O."/>
        </authorList>
    </citation>
    <scope>NUCLEOTIDE SEQUENCE</scope>
    <source>
        <strain evidence="2">EKP203</strain>
    </source>
</reference>
<evidence type="ECO:0000256" key="1">
    <source>
        <dbReference type="SAM" id="SignalP"/>
    </source>
</evidence>
<dbReference type="RefSeq" id="WP_289963982.1">
    <property type="nucleotide sequence ID" value="NZ_JAUEOZ010000003.1"/>
</dbReference>
<gene>
    <name evidence="2" type="ORF">QWJ08_20970</name>
</gene>
<dbReference type="EMBL" id="JAUEOZ010000003">
    <property type="protein sequence ID" value="MDN2483828.1"/>
    <property type="molecule type" value="Genomic_DNA"/>
</dbReference>
<dbReference type="Proteomes" id="UP001169719">
    <property type="component" value="Unassembled WGS sequence"/>
</dbReference>
<evidence type="ECO:0008006" key="4">
    <source>
        <dbReference type="Google" id="ProtNLM"/>
    </source>
</evidence>
<evidence type="ECO:0000313" key="2">
    <source>
        <dbReference type="EMBL" id="MDN2483828.1"/>
    </source>
</evidence>
<dbReference type="NCBIfam" id="TIGR03748">
    <property type="entry name" value="conj_PilL"/>
    <property type="match status" value="1"/>
</dbReference>
<organism evidence="2 3">
    <name type="scientific">Vibrio agarivorans</name>
    <dbReference type="NCBI Taxonomy" id="153622"/>
    <lineage>
        <taxon>Bacteria</taxon>
        <taxon>Pseudomonadati</taxon>
        <taxon>Pseudomonadota</taxon>
        <taxon>Gammaproteobacteria</taxon>
        <taxon>Vibrionales</taxon>
        <taxon>Vibrionaceae</taxon>
        <taxon>Vibrio</taxon>
    </lineage>
</organism>
<keyword evidence="3" id="KW-1185">Reference proteome</keyword>
<protein>
    <recommendedName>
        <fullName evidence="4">Pili assembly chaperone</fullName>
    </recommendedName>
</protein>
<name>A0ABT7Y766_9VIBR</name>
<comment type="caution">
    <text evidence="2">The sequence shown here is derived from an EMBL/GenBank/DDBJ whole genome shotgun (WGS) entry which is preliminary data.</text>
</comment>
<evidence type="ECO:0000313" key="3">
    <source>
        <dbReference type="Proteomes" id="UP001169719"/>
    </source>
</evidence>
<keyword evidence="1" id="KW-0732">Signal</keyword>
<accession>A0ABT7Y766</accession>
<proteinExistence type="predicted"/>